<organism evidence="2">
    <name type="scientific">Siphoviridae sp. ctJcm18</name>
    <dbReference type="NCBI Taxonomy" id="2825433"/>
    <lineage>
        <taxon>Viruses</taxon>
        <taxon>Duplodnaviria</taxon>
        <taxon>Heunggongvirae</taxon>
        <taxon>Uroviricota</taxon>
        <taxon>Caudoviricetes</taxon>
    </lineage>
</organism>
<reference evidence="2" key="1">
    <citation type="journal article" date="2021" name="Proc. Natl. Acad. Sci. U.S.A.">
        <title>A Catalog of Tens of Thousands of Viruses from Human Metagenomes Reveals Hidden Associations with Chronic Diseases.</title>
        <authorList>
            <person name="Tisza M.J."/>
            <person name="Buck C.B."/>
        </authorList>
    </citation>
    <scope>NUCLEOTIDE SEQUENCE</scope>
    <source>
        <strain evidence="2">CtJcm18</strain>
    </source>
</reference>
<evidence type="ECO:0000256" key="1">
    <source>
        <dbReference type="SAM" id="Coils"/>
    </source>
</evidence>
<protein>
    <submittedName>
        <fullName evidence="2">PcfJ like protein</fullName>
    </submittedName>
</protein>
<name>A0A8S5P484_9CAUD</name>
<keyword evidence="1" id="KW-0175">Coiled coil</keyword>
<dbReference type="Pfam" id="PF14284">
    <property type="entry name" value="PcfJ"/>
    <property type="match status" value="1"/>
</dbReference>
<feature type="coiled-coil region" evidence="1">
    <location>
        <begin position="30"/>
        <end position="57"/>
    </location>
</feature>
<sequence>MSNTAIANFYKSSTHDYESFFNNYGISAKEKEINARIKKLSDELEEARVEMTKVQNKRYNSDFTPLGKKVIVHYSSSRSDFEGYFDLSTGASINRDCLLPNTFIIKEVNLKGGDFWVSVGYCFSLGAIVSRHYRYRIVTNNSSCNFIMDGEQLIPILEPNAKPVSDGNAPVYEAGMDDSAVSFISQAWDIPVENIGVKYTFRELRFALSRNKSAEIIFRTAPKSIQNALLSLKIETAEPVYKLVHLTKAEYKEANDRNILDDWMNLQSIVGSAFKKDEDTQYYGYNGGQTLEDFCHYTNQEWFDIIEKAKYWDEEFEFNHVQIGGYSGNVFTSTLSAYLRNYISYRNSKFYQFYTFGKFMDYVCEEAVNQGFKSLNSFMGELRDYLDMCVSMDIKPTLYSSYLKQTHDITSRNYEVKLTEEQAEMFEKAYKDFKPFVTGDKTYSIVRPKNADDVKHEGSALNHCVASYISKILKRNCLIVFLRKTKATDKPLVTIEVENEAIVQARGASNRSITEDEYKAICEYAKKNKLKVRVTPRD</sequence>
<dbReference type="EMBL" id="BK015323">
    <property type="protein sequence ID" value="DAE01259.1"/>
    <property type="molecule type" value="Genomic_DNA"/>
</dbReference>
<accession>A0A8S5P484</accession>
<evidence type="ECO:0000313" key="2">
    <source>
        <dbReference type="EMBL" id="DAE01259.1"/>
    </source>
</evidence>
<proteinExistence type="predicted"/>
<dbReference type="InterPro" id="IPR025586">
    <property type="entry name" value="PcfJ"/>
</dbReference>